<proteinExistence type="predicted"/>
<feature type="non-terminal residue" evidence="5">
    <location>
        <position position="145"/>
    </location>
</feature>
<dbReference type="EMBL" id="JAAVJS010000271">
    <property type="protein sequence ID" value="NJX17109.1"/>
    <property type="molecule type" value="Genomic_DNA"/>
</dbReference>
<reference evidence="5 6" key="1">
    <citation type="submission" date="2020-03" db="EMBL/GenBank/DDBJ databases">
        <title>Tamlana sp. nov, isolated from XXX.</title>
        <authorList>
            <person name="Cao W.R."/>
        </authorList>
    </citation>
    <scope>NUCLEOTIDE SEQUENCE [LARGE SCALE GENOMIC DNA]</scope>
    <source>
        <strain evidence="5 6">HST1-43</strain>
    </source>
</reference>
<dbReference type="Proteomes" id="UP000760545">
    <property type="component" value="Unassembled WGS sequence"/>
</dbReference>
<evidence type="ECO:0000313" key="5">
    <source>
        <dbReference type="EMBL" id="NJX17109.1"/>
    </source>
</evidence>
<evidence type="ECO:0000259" key="4">
    <source>
        <dbReference type="Pfam" id="PF14905"/>
    </source>
</evidence>
<organism evidence="5 6">
    <name type="scientific">Tamlana crocina</name>
    <dbReference type="NCBI Taxonomy" id="393006"/>
    <lineage>
        <taxon>Bacteria</taxon>
        <taxon>Pseudomonadati</taxon>
        <taxon>Bacteroidota</taxon>
        <taxon>Flavobacteriia</taxon>
        <taxon>Flavobacteriales</taxon>
        <taxon>Flavobacteriaceae</taxon>
        <taxon>Tamlana</taxon>
    </lineage>
</organism>
<keyword evidence="5" id="KW-0675">Receptor</keyword>
<accession>A0ABX1DFL2</accession>
<protein>
    <submittedName>
        <fullName evidence="5">TonB-dependent receptor</fullName>
    </submittedName>
</protein>
<gene>
    <name evidence="5" type="ORF">HC176_16675</name>
</gene>
<dbReference type="PANTHER" id="PTHR40980:SF4">
    <property type="entry name" value="TONB-DEPENDENT RECEPTOR-LIKE BETA-BARREL DOMAIN-CONTAINING PROTEIN"/>
    <property type="match status" value="1"/>
</dbReference>
<evidence type="ECO:0000256" key="1">
    <source>
        <dbReference type="ARBA" id="ARBA00004442"/>
    </source>
</evidence>
<dbReference type="RefSeq" id="WP_167920131.1">
    <property type="nucleotide sequence ID" value="NZ_JAAVJS010000271.1"/>
</dbReference>
<keyword evidence="6" id="KW-1185">Reference proteome</keyword>
<evidence type="ECO:0000256" key="3">
    <source>
        <dbReference type="ARBA" id="ARBA00023237"/>
    </source>
</evidence>
<evidence type="ECO:0000256" key="2">
    <source>
        <dbReference type="ARBA" id="ARBA00023136"/>
    </source>
</evidence>
<feature type="domain" description="Outer membrane protein beta-barrel" evidence="4">
    <location>
        <begin position="1"/>
        <end position="145"/>
    </location>
</feature>
<dbReference type="SUPFAM" id="SSF56935">
    <property type="entry name" value="Porins"/>
    <property type="match status" value="1"/>
</dbReference>
<dbReference type="PANTHER" id="PTHR40980">
    <property type="entry name" value="PLUG DOMAIN-CONTAINING PROTEIN"/>
    <property type="match status" value="1"/>
</dbReference>
<dbReference type="Gene3D" id="2.40.170.20">
    <property type="entry name" value="TonB-dependent receptor, beta-barrel domain"/>
    <property type="match status" value="1"/>
</dbReference>
<evidence type="ECO:0000313" key="6">
    <source>
        <dbReference type="Proteomes" id="UP000760545"/>
    </source>
</evidence>
<comment type="caution">
    <text evidence="5">The sequence shown here is derived from an EMBL/GenBank/DDBJ whole genome shotgun (WGS) entry which is preliminary data.</text>
</comment>
<sequence length="145" mass="17267">KDWSKWSAKAGLRGEYTDRTGDSRSMEQIDDREYFELFPTFYLQHNFNENHSLTFDYSRRIQRPRYESLNPFRYYLNEFDYNAGNPNLEAAIINSYSLSYGLKNAYFFDLFYTDSGNTPETLSFQDNESRIIRRVSANLLESTSY</sequence>
<comment type="subcellular location">
    <subcellularLocation>
        <location evidence="1">Cell outer membrane</location>
    </subcellularLocation>
</comment>
<dbReference type="InterPro" id="IPR036942">
    <property type="entry name" value="Beta-barrel_TonB_sf"/>
</dbReference>
<keyword evidence="3" id="KW-0998">Cell outer membrane</keyword>
<keyword evidence="2" id="KW-0472">Membrane</keyword>
<dbReference type="InterPro" id="IPR041700">
    <property type="entry name" value="OMP_b-brl_3"/>
</dbReference>
<name>A0ABX1DFL2_9FLAO</name>
<dbReference type="Pfam" id="PF14905">
    <property type="entry name" value="OMP_b-brl_3"/>
    <property type="match status" value="1"/>
</dbReference>
<feature type="non-terminal residue" evidence="5">
    <location>
        <position position="1"/>
    </location>
</feature>